<accession>A0A0A3I777</accession>
<dbReference type="AlphaFoldDB" id="A0A0A3I777"/>
<dbReference type="eggNOG" id="COG4114">
    <property type="taxonomic scope" value="Bacteria"/>
</dbReference>
<keyword evidence="2" id="KW-1185">Reference proteome</keyword>
<name>A0A0A3I777_9BACL</name>
<evidence type="ECO:0000313" key="1">
    <source>
        <dbReference type="EMBL" id="KGR79345.1"/>
    </source>
</evidence>
<reference evidence="1 2" key="1">
    <citation type="submission" date="2014-02" db="EMBL/GenBank/DDBJ databases">
        <title>Draft genome sequence of Lysinibacillus manganicus DSM 26584T.</title>
        <authorList>
            <person name="Zhang F."/>
            <person name="Wang G."/>
            <person name="Zhang L."/>
        </authorList>
    </citation>
    <scope>NUCLEOTIDE SEQUENCE [LARGE SCALE GENOMIC DNA]</scope>
    <source>
        <strain evidence="1 2">DSM 26584</strain>
    </source>
</reference>
<dbReference type="RefSeq" id="WP_036184304.1">
    <property type="nucleotide sequence ID" value="NZ_AVDA01000006.1"/>
</dbReference>
<dbReference type="OrthoDB" id="2962087at2"/>
<organism evidence="1 2">
    <name type="scientific">Ureibacillus manganicus DSM 26584</name>
    <dbReference type="NCBI Taxonomy" id="1384049"/>
    <lineage>
        <taxon>Bacteria</taxon>
        <taxon>Bacillati</taxon>
        <taxon>Bacillota</taxon>
        <taxon>Bacilli</taxon>
        <taxon>Bacillales</taxon>
        <taxon>Caryophanaceae</taxon>
        <taxon>Ureibacillus</taxon>
    </lineage>
</organism>
<dbReference type="EMBL" id="JPVN01000006">
    <property type="protein sequence ID" value="KGR79345.1"/>
    <property type="molecule type" value="Genomic_DNA"/>
</dbReference>
<proteinExistence type="predicted"/>
<gene>
    <name evidence="1" type="ORF">CD29_06520</name>
</gene>
<dbReference type="Proteomes" id="UP000030416">
    <property type="component" value="Unassembled WGS sequence"/>
</dbReference>
<evidence type="ECO:0000313" key="2">
    <source>
        <dbReference type="Proteomes" id="UP000030416"/>
    </source>
</evidence>
<sequence>MPALTYDQLRMLNSYSIFTENPDKPLFTLENLHKDFFIKDFRNLMMGITQAGTEAAAVSHFGRRYGMFMAMQFYMLAAYDEIWDGNKRDVRYSLVHEYGVNTLGTFITATDFRYVEDNERERVISSLLFQIHQIINQLRKTTTISPLTLWENIFGYMLWNYSELLQNPLLADRAFEDLEILEDTKVWASFSNKSWFYQYTGGKSPVDLVGKPVRKSCCFSKDIPGLIACEFCPVK</sequence>
<comment type="caution">
    <text evidence="1">The sequence shown here is derived from an EMBL/GenBank/DDBJ whole genome shotgun (WGS) entry which is preliminary data.</text>
</comment>
<protein>
    <submittedName>
        <fullName evidence="1">Fe-S oxidoreductase</fullName>
    </submittedName>
</protein>